<sequence>MSFKQSPEFMSIQLAHARQLGDKTQQLLDAIRKFAVATNKIKFLKSENQKLREEILSVKSEKKKKSMIAAYCQLIFSQRQILFMCFFENENITMNEFHKLINLHHQYNVIKIYLYIMSKHFHSQSGYHATLCNREQRRLAESLRLFQKTRNTQFKADERSVVNECFTRSLGRCLKQEFDFFQQGIYLANLRIYIQQWRD</sequence>
<reference evidence="2" key="1">
    <citation type="submission" date="2023-06" db="EMBL/GenBank/DDBJ databases">
        <authorList>
            <person name="Kurt Z."/>
        </authorList>
    </citation>
    <scope>NUCLEOTIDE SEQUENCE</scope>
</reference>
<dbReference type="AlphaFoldDB" id="A0AA86TWM3"/>
<proteinExistence type="predicted"/>
<dbReference type="EMBL" id="CAXDID020000093">
    <property type="protein sequence ID" value="CAL6023341.1"/>
    <property type="molecule type" value="Genomic_DNA"/>
</dbReference>
<protein>
    <submittedName>
        <fullName evidence="3">Hypothetical_protein</fullName>
    </submittedName>
</protein>
<accession>A0AA86TWM3</accession>
<keyword evidence="1" id="KW-0175">Coiled coil</keyword>
<evidence type="ECO:0000313" key="2">
    <source>
        <dbReference type="EMBL" id="CAI9924073.1"/>
    </source>
</evidence>
<keyword evidence="4" id="KW-1185">Reference proteome</keyword>
<organism evidence="2">
    <name type="scientific">Hexamita inflata</name>
    <dbReference type="NCBI Taxonomy" id="28002"/>
    <lineage>
        <taxon>Eukaryota</taxon>
        <taxon>Metamonada</taxon>
        <taxon>Diplomonadida</taxon>
        <taxon>Hexamitidae</taxon>
        <taxon>Hexamitinae</taxon>
        <taxon>Hexamita</taxon>
    </lineage>
</organism>
<reference evidence="3 4" key="2">
    <citation type="submission" date="2024-07" db="EMBL/GenBank/DDBJ databases">
        <authorList>
            <person name="Akdeniz Z."/>
        </authorList>
    </citation>
    <scope>NUCLEOTIDE SEQUENCE [LARGE SCALE GENOMIC DNA]</scope>
</reference>
<evidence type="ECO:0000313" key="4">
    <source>
        <dbReference type="Proteomes" id="UP001642409"/>
    </source>
</evidence>
<dbReference type="Proteomes" id="UP001642409">
    <property type="component" value="Unassembled WGS sequence"/>
</dbReference>
<name>A0AA86TWM3_9EUKA</name>
<dbReference type="EMBL" id="CATOUU010000302">
    <property type="protein sequence ID" value="CAI9924073.1"/>
    <property type="molecule type" value="Genomic_DNA"/>
</dbReference>
<feature type="coiled-coil region" evidence="1">
    <location>
        <begin position="34"/>
        <end position="61"/>
    </location>
</feature>
<evidence type="ECO:0000256" key="1">
    <source>
        <dbReference type="SAM" id="Coils"/>
    </source>
</evidence>
<comment type="caution">
    <text evidence="2">The sequence shown here is derived from an EMBL/GenBank/DDBJ whole genome shotgun (WGS) entry which is preliminary data.</text>
</comment>
<evidence type="ECO:0000313" key="3">
    <source>
        <dbReference type="EMBL" id="CAL6023341.1"/>
    </source>
</evidence>
<gene>
    <name evidence="2" type="ORF">HINF_LOCUS11718</name>
    <name evidence="3" type="ORF">HINF_LOCUS29086</name>
</gene>